<name>A0A9P1H0D7_9PEZI</name>
<evidence type="ECO:0000313" key="1">
    <source>
        <dbReference type="EMBL" id="CAI4213121.1"/>
    </source>
</evidence>
<gene>
    <name evidence="1" type="ORF">PPNO1_LOCUS2873</name>
</gene>
<dbReference type="Proteomes" id="UP000838763">
    <property type="component" value="Unassembled WGS sequence"/>
</dbReference>
<sequence length="311" mass="34317">MAEMPLQKLTTPKLDVFFHPATALFDRIQNELSFYSLPFADHKGAYRALLTRLVAALFILTEDASIRTVAGLLDALLARMPTSAVLSFAEPEMLVAALGAPHPAANLLALDILRRAEGTEGAEVVLEREVVDALVNCWLRSKVVEVAQRGEEAIENLLRRTARGDAALTDAAQRLSLEDDENEEEYVLDMWEDLLRGQAAIAIVDICVQDTDERQASLSQTRLLGLLPRLARLDFPALASATLPRRPASSNTLLQMAIDFVDRDDIAMYLVLVQFYKDLFTQVFAAVSPQTRATVMASREIPQPVSVSQTL</sequence>
<keyword evidence="2" id="KW-1185">Reference proteome</keyword>
<reference evidence="1" key="1">
    <citation type="submission" date="2022-11" db="EMBL/GenBank/DDBJ databases">
        <authorList>
            <person name="Scott C."/>
            <person name="Bruce N."/>
        </authorList>
    </citation>
    <scope>NUCLEOTIDE SEQUENCE</scope>
</reference>
<dbReference type="OrthoDB" id="4538483at2759"/>
<comment type="caution">
    <text evidence="1">The sequence shown here is derived from an EMBL/GenBank/DDBJ whole genome shotgun (WGS) entry which is preliminary data.</text>
</comment>
<evidence type="ECO:0000313" key="2">
    <source>
        <dbReference type="Proteomes" id="UP000838763"/>
    </source>
</evidence>
<dbReference type="AlphaFoldDB" id="A0A9P1H0D7"/>
<accession>A0A9P1H0D7</accession>
<dbReference type="Gene3D" id="1.25.10.50">
    <property type="match status" value="1"/>
</dbReference>
<protein>
    <submittedName>
        <fullName evidence="1">Uncharacterized protein</fullName>
    </submittedName>
</protein>
<organism evidence="1 2">
    <name type="scientific">Parascedosporium putredinis</name>
    <dbReference type="NCBI Taxonomy" id="1442378"/>
    <lineage>
        <taxon>Eukaryota</taxon>
        <taxon>Fungi</taxon>
        <taxon>Dikarya</taxon>
        <taxon>Ascomycota</taxon>
        <taxon>Pezizomycotina</taxon>
        <taxon>Sordariomycetes</taxon>
        <taxon>Hypocreomycetidae</taxon>
        <taxon>Microascales</taxon>
        <taxon>Microascaceae</taxon>
        <taxon>Parascedosporium</taxon>
    </lineage>
</organism>
<dbReference type="EMBL" id="CALLCH030000007">
    <property type="protein sequence ID" value="CAI4213121.1"/>
    <property type="molecule type" value="Genomic_DNA"/>
</dbReference>
<proteinExistence type="predicted"/>